<dbReference type="SUPFAM" id="SSF55920">
    <property type="entry name" value="Creatinase/aminopeptidase"/>
    <property type="match status" value="1"/>
</dbReference>
<dbReference type="GO" id="GO:0004177">
    <property type="term" value="F:aminopeptidase activity"/>
    <property type="evidence" value="ECO:0007669"/>
    <property type="project" value="UniProtKB-KW"/>
</dbReference>
<proteinExistence type="predicted"/>
<dbReference type="PANTHER" id="PTHR45777:SF2">
    <property type="entry name" value="METHIONINE AMINOPEPTIDASE 2"/>
    <property type="match status" value="1"/>
</dbReference>
<keyword evidence="3" id="KW-0378">Hydrolase</keyword>
<organism evidence="5 6">
    <name type="scientific">Phytophthora palmivora</name>
    <dbReference type="NCBI Taxonomy" id="4796"/>
    <lineage>
        <taxon>Eukaryota</taxon>
        <taxon>Sar</taxon>
        <taxon>Stramenopiles</taxon>
        <taxon>Oomycota</taxon>
        <taxon>Peronosporomycetes</taxon>
        <taxon>Peronosporales</taxon>
        <taxon>Peronosporaceae</taxon>
        <taxon>Phytophthora</taxon>
    </lineage>
</organism>
<dbReference type="Gene3D" id="3.90.230.10">
    <property type="entry name" value="Creatinase/methionine aminopeptidase superfamily"/>
    <property type="match status" value="1"/>
</dbReference>
<accession>A0A2P4YHY6</accession>
<evidence type="ECO:0000256" key="2">
    <source>
        <dbReference type="ARBA" id="ARBA00022670"/>
    </source>
</evidence>
<keyword evidence="2" id="KW-0645">Protease</keyword>
<dbReference type="PANTHER" id="PTHR45777">
    <property type="entry name" value="METHIONINE AMINOPEPTIDASE 2"/>
    <property type="match status" value="1"/>
</dbReference>
<name>A0A2P4YHY6_9STRA</name>
<dbReference type="AlphaFoldDB" id="A0A2P4YHY6"/>
<evidence type="ECO:0000313" key="5">
    <source>
        <dbReference type="EMBL" id="POM77414.1"/>
    </source>
</evidence>
<dbReference type="InterPro" id="IPR036005">
    <property type="entry name" value="Creatinase/aminopeptidase-like"/>
</dbReference>
<evidence type="ECO:0000256" key="3">
    <source>
        <dbReference type="ARBA" id="ARBA00022801"/>
    </source>
</evidence>
<evidence type="ECO:0000256" key="4">
    <source>
        <dbReference type="SAM" id="MobiDB-lite"/>
    </source>
</evidence>
<dbReference type="GO" id="GO:0005737">
    <property type="term" value="C:cytoplasm"/>
    <property type="evidence" value="ECO:0007669"/>
    <property type="project" value="TreeGrafter"/>
</dbReference>
<evidence type="ECO:0000313" key="6">
    <source>
        <dbReference type="Proteomes" id="UP000237271"/>
    </source>
</evidence>
<keyword evidence="6" id="KW-1185">Reference proteome</keyword>
<dbReference type="Proteomes" id="UP000237271">
    <property type="component" value="Unassembled WGS sequence"/>
</dbReference>
<dbReference type="GO" id="GO:0008235">
    <property type="term" value="F:metalloexopeptidase activity"/>
    <property type="evidence" value="ECO:0007669"/>
    <property type="project" value="TreeGrafter"/>
</dbReference>
<comment type="caution">
    <text evidence="5">The sequence shown here is derived from an EMBL/GenBank/DDBJ whole genome shotgun (WGS) entry which is preliminary data.</text>
</comment>
<sequence>MAKLEEQEAATTTPDVEEDVKMADAEHSGAATEGSKSKKKKKKSKKKKNKTAGSKLPPFRGVSGFTDSYVGVGQTEPPTIPIEKLFPDGKFPVGEIQDHPGDFNTFQDERNGCFTEVLTFCYKRQQMAEICELNADTSSCINFLTFLLSLPLCVCPELENKNRELVVEAGFARGIGFPTGCSLNHVAAHYTPNSGYETAPSYADVMKV</sequence>
<dbReference type="GO" id="GO:0006508">
    <property type="term" value="P:proteolysis"/>
    <property type="evidence" value="ECO:0007669"/>
    <property type="project" value="UniProtKB-KW"/>
</dbReference>
<dbReference type="EMBL" id="NCKW01002633">
    <property type="protein sequence ID" value="POM77414.1"/>
    <property type="molecule type" value="Genomic_DNA"/>
</dbReference>
<reference evidence="5 6" key="1">
    <citation type="journal article" date="2017" name="Genome Biol. Evol.">
        <title>Phytophthora megakarya and P. palmivora, closely related causal agents of cacao black pod rot, underwent increases in genome sizes and gene numbers by different mechanisms.</title>
        <authorList>
            <person name="Ali S.S."/>
            <person name="Shao J."/>
            <person name="Lary D.J."/>
            <person name="Kronmiller B."/>
            <person name="Shen D."/>
            <person name="Strem M.D."/>
            <person name="Amoako-Attah I."/>
            <person name="Akrofi A.Y."/>
            <person name="Begoude B.A."/>
            <person name="Ten Hoopen G.M."/>
            <person name="Coulibaly K."/>
            <person name="Kebe B.I."/>
            <person name="Melnick R.L."/>
            <person name="Guiltinan M.J."/>
            <person name="Tyler B.M."/>
            <person name="Meinhardt L.W."/>
            <person name="Bailey B.A."/>
        </authorList>
    </citation>
    <scope>NUCLEOTIDE SEQUENCE [LARGE SCALE GENOMIC DNA]</scope>
    <source>
        <strain evidence="6">sbr112.9</strain>
    </source>
</reference>
<protein>
    <submittedName>
        <fullName evidence="5">Methionine aminopeptidase, type II</fullName>
    </submittedName>
</protein>
<feature type="compositionally biased region" description="Basic residues" evidence="4">
    <location>
        <begin position="37"/>
        <end position="50"/>
    </location>
</feature>
<feature type="non-terminal residue" evidence="5">
    <location>
        <position position="208"/>
    </location>
</feature>
<keyword evidence="1 5" id="KW-0031">Aminopeptidase</keyword>
<dbReference type="InterPro" id="IPR050247">
    <property type="entry name" value="Met_Aminopeptidase_Type2"/>
</dbReference>
<gene>
    <name evidence="5" type="ORF">PHPALM_5204</name>
</gene>
<feature type="region of interest" description="Disordered" evidence="4">
    <location>
        <begin position="1"/>
        <end position="59"/>
    </location>
</feature>
<evidence type="ECO:0000256" key="1">
    <source>
        <dbReference type="ARBA" id="ARBA00022438"/>
    </source>
</evidence>
<dbReference type="OrthoDB" id="7848262at2759"/>